<organism evidence="1 2">
    <name type="scientific">Cylicocyclus nassatus</name>
    <name type="common">Nematode worm</name>
    <dbReference type="NCBI Taxonomy" id="53992"/>
    <lineage>
        <taxon>Eukaryota</taxon>
        <taxon>Metazoa</taxon>
        <taxon>Ecdysozoa</taxon>
        <taxon>Nematoda</taxon>
        <taxon>Chromadorea</taxon>
        <taxon>Rhabditida</taxon>
        <taxon>Rhabditina</taxon>
        <taxon>Rhabditomorpha</taxon>
        <taxon>Strongyloidea</taxon>
        <taxon>Strongylidae</taxon>
        <taxon>Cylicocyclus</taxon>
    </lineage>
</organism>
<evidence type="ECO:0008006" key="3">
    <source>
        <dbReference type="Google" id="ProtNLM"/>
    </source>
</evidence>
<dbReference type="EMBL" id="CATQJL010000316">
    <property type="protein sequence ID" value="CAJ0606026.1"/>
    <property type="molecule type" value="Genomic_DNA"/>
</dbReference>
<keyword evidence="2" id="KW-1185">Reference proteome</keyword>
<proteinExistence type="predicted"/>
<dbReference type="PANTHER" id="PTHR36944:SF2">
    <property type="entry name" value="CPG4 DOMAIN-CONTAINING PROTEIN"/>
    <property type="match status" value="1"/>
</dbReference>
<dbReference type="Proteomes" id="UP001176961">
    <property type="component" value="Unassembled WGS sequence"/>
</dbReference>
<gene>
    <name evidence="1" type="ORF">CYNAS_LOCUS18009</name>
</gene>
<reference evidence="1" key="1">
    <citation type="submission" date="2023-07" db="EMBL/GenBank/DDBJ databases">
        <authorList>
            <consortium name="CYATHOMIX"/>
        </authorList>
    </citation>
    <scope>NUCLEOTIDE SEQUENCE</scope>
    <source>
        <strain evidence="1">N/A</strain>
    </source>
</reference>
<accession>A0AA36H935</accession>
<sequence length="257" mass="29794">MIIRLTAILVLGTVAFSTAYRLKRDFMYVSDVNGTDADCFERCNSKYQHDFEYSFNMSASIFYDFPFHPLVLDYTTFLLYCKLAEQRTRCYVEQCKDTSADTVFSPSNFICSFKRTHFTNVRQCLADAEPITFLKCDHQCHDEVARSSNEQKEYGMNQVFSSPDLSRYEKELGMLCSFQTCYLQCMIPIVDEVCAPDMSHKTVDLVRSFIQWHATDISDWHAVAGRFEELPDSCRQLANILYTGRNLWRLEGDALVD</sequence>
<comment type="caution">
    <text evidence="1">The sequence shown here is derived from an EMBL/GenBank/DDBJ whole genome shotgun (WGS) entry which is preliminary data.</text>
</comment>
<dbReference type="AlphaFoldDB" id="A0AA36H935"/>
<protein>
    <recommendedName>
        <fullName evidence="3">Chondroitin proteoglycan 4 domain-containing protein</fullName>
    </recommendedName>
</protein>
<evidence type="ECO:0000313" key="1">
    <source>
        <dbReference type="EMBL" id="CAJ0606026.1"/>
    </source>
</evidence>
<evidence type="ECO:0000313" key="2">
    <source>
        <dbReference type="Proteomes" id="UP001176961"/>
    </source>
</evidence>
<dbReference type="PANTHER" id="PTHR36944">
    <property type="entry name" value="PROTEIN CBG02791-RELATED"/>
    <property type="match status" value="1"/>
</dbReference>
<name>A0AA36H935_CYLNA</name>